<evidence type="ECO:0000313" key="2">
    <source>
        <dbReference type="Proteomes" id="UP000294650"/>
    </source>
</evidence>
<sequence>MPAMWLLLIQLKNININVDIDTLEAGMKLLEKLPRLVEMVEKLEIAVEFIENVLRDQESMDYLQDSAKAYMEPVRRRVDDGLNFWKEVQAKAETNKQHISIFTIMKWMKDPNVQKGLSYVQAIMDTMPKSRA</sequence>
<evidence type="ECO:0000313" key="1">
    <source>
        <dbReference type="EMBL" id="TCT24557.1"/>
    </source>
</evidence>
<reference evidence="1 2" key="1">
    <citation type="submission" date="2019-03" db="EMBL/GenBank/DDBJ databases">
        <title>Genomic Encyclopedia of Type Strains, Phase IV (KMG-IV): sequencing the most valuable type-strain genomes for metagenomic binning, comparative biology and taxonomic classification.</title>
        <authorList>
            <person name="Goeker M."/>
        </authorList>
    </citation>
    <scope>NUCLEOTIDE SEQUENCE [LARGE SCALE GENOMIC DNA]</scope>
    <source>
        <strain evidence="1 2">DSM 25894</strain>
    </source>
</reference>
<accession>A0A4R3N7M7</accession>
<proteinExistence type="predicted"/>
<comment type="caution">
    <text evidence="1">The sequence shown here is derived from an EMBL/GenBank/DDBJ whole genome shotgun (WGS) entry which is preliminary data.</text>
</comment>
<dbReference type="EMBL" id="SMAN01000005">
    <property type="protein sequence ID" value="TCT24557.1"/>
    <property type="molecule type" value="Genomic_DNA"/>
</dbReference>
<gene>
    <name evidence="1" type="ORF">EDD68_1059</name>
</gene>
<keyword evidence="2" id="KW-1185">Reference proteome</keyword>
<organism evidence="1 2">
    <name type="scientific">Melghiribacillus thermohalophilus</name>
    <dbReference type="NCBI Taxonomy" id="1324956"/>
    <lineage>
        <taxon>Bacteria</taxon>
        <taxon>Bacillati</taxon>
        <taxon>Bacillota</taxon>
        <taxon>Bacilli</taxon>
        <taxon>Bacillales</taxon>
        <taxon>Bacillaceae</taxon>
        <taxon>Melghiribacillus</taxon>
    </lineage>
</organism>
<dbReference type="AlphaFoldDB" id="A0A4R3N7M7"/>
<dbReference type="Proteomes" id="UP000294650">
    <property type="component" value="Unassembled WGS sequence"/>
</dbReference>
<protein>
    <submittedName>
        <fullName evidence="1">Uncharacterized protein DUF1641</fullName>
    </submittedName>
</protein>
<name>A0A4R3N7M7_9BACI</name>